<dbReference type="KEGG" id="vg:11447612"/>
<evidence type="ECO:0000313" key="1">
    <source>
        <dbReference type="EMBL" id="AER26579.1"/>
    </source>
</evidence>
<reference evidence="1 2" key="1">
    <citation type="journal article" date="2011" name="Appl. Environ. Microbiol.">
        <title>Prevention of Gordonia and Nocardia Stabilized Foam Formation by Using Bacteriophage GTE7.</title>
        <authorList>
            <person name="Petrovski S."/>
            <person name="Seviour R.J."/>
            <person name="Tillett D."/>
        </authorList>
    </citation>
    <scope>NUCLEOTIDE SEQUENCE [LARGE SCALE GENOMIC DNA]</scope>
</reference>
<dbReference type="Proteomes" id="UP000005878">
    <property type="component" value="Segment"/>
</dbReference>
<proteinExistence type="predicted"/>
<keyword evidence="2" id="KW-1185">Reference proteome</keyword>
<sequence length="84" mass="10339">MPVLKLKPRTELHVCEMPRKKDEAADDWLLDNPPYGAGTIWMCPVCERLYIVSNHDMWVEEYYMSFRHRREARKLRRRYRREAK</sequence>
<name>G8FS29_9CAUD</name>
<dbReference type="GeneID" id="11447612"/>
<dbReference type="EMBL" id="JN035618">
    <property type="protein sequence ID" value="AER26579.1"/>
    <property type="molecule type" value="Genomic_DNA"/>
</dbReference>
<evidence type="ECO:0000313" key="2">
    <source>
        <dbReference type="Proteomes" id="UP000005878"/>
    </source>
</evidence>
<protein>
    <submittedName>
        <fullName evidence="1">Uncharacterized protein</fullName>
    </submittedName>
</protein>
<accession>G8FS29</accession>
<organism evidence="1 2">
    <name type="scientific">Gordonia phage GTE7</name>
    <dbReference type="NCBI Taxonomy" id="1100814"/>
    <lineage>
        <taxon>Viruses</taxon>
        <taxon>Duplodnaviria</taxon>
        <taxon>Heunggongvirae</taxon>
        <taxon>Uroviricota</taxon>
        <taxon>Caudoviricetes</taxon>
        <taxon>Getseptimavirus</taxon>
        <taxon>Getseptimavirus GTE7</taxon>
    </lineage>
</organism>
<dbReference type="RefSeq" id="YP_004934737.1">
    <property type="nucleotide sequence ID" value="NC_016166.1"/>
</dbReference>